<protein>
    <recommendedName>
        <fullName evidence="2">DUF1015 domain-containing protein</fullName>
    </recommendedName>
</protein>
<evidence type="ECO:0008006" key="2">
    <source>
        <dbReference type="Google" id="ProtNLM"/>
    </source>
</evidence>
<dbReference type="PANTHER" id="PTHR36454:SF1">
    <property type="entry name" value="DUF1015 DOMAIN-CONTAINING PROTEIN"/>
    <property type="match status" value="1"/>
</dbReference>
<gene>
    <name evidence="1" type="ORF">S01H4_35185</name>
</gene>
<comment type="caution">
    <text evidence="1">The sequence shown here is derived from an EMBL/GenBank/DDBJ whole genome shotgun (WGS) entry which is preliminary data.</text>
</comment>
<sequence length="281" mass="33129">MIHIILPDGEGEEVYNNALNAYINFKASNLISREEKPSIFVYRQESPHFSQEGLIMGIALQDYEENNIVKHEYTRVKPLKDRTKHITTSNVAAGLVWSVFRHDIEINKLIEQIKQKKPKFDFNKYGYRHILWQETELNTIDRLSVLFKYKKVYIADGHHRAASAAEYRKIQMENSNENENSNSPWQFLLSYVASDNQIRILPYNRVIKRLKDGKEEFLRRLEEIYYIKKVKTAFNPNRKNQTALCIKGKWYKLETKEKTFDSKRDSLDVAILQDKVLGPIL</sequence>
<dbReference type="PANTHER" id="PTHR36454">
    <property type="entry name" value="LMO2823 PROTEIN"/>
    <property type="match status" value="1"/>
</dbReference>
<proteinExistence type="predicted"/>
<accession>X1A4Y2</accession>
<dbReference type="InterPro" id="IPR008323">
    <property type="entry name" value="UCP033563"/>
</dbReference>
<dbReference type="AlphaFoldDB" id="X1A4Y2"/>
<reference evidence="1" key="1">
    <citation type="journal article" date="2014" name="Front. Microbiol.">
        <title>High frequency of phylogenetically diverse reductive dehalogenase-homologous genes in deep subseafloor sedimentary metagenomes.</title>
        <authorList>
            <person name="Kawai M."/>
            <person name="Futagami T."/>
            <person name="Toyoda A."/>
            <person name="Takaki Y."/>
            <person name="Nishi S."/>
            <person name="Hori S."/>
            <person name="Arai W."/>
            <person name="Tsubouchi T."/>
            <person name="Morono Y."/>
            <person name="Uchiyama I."/>
            <person name="Ito T."/>
            <person name="Fujiyama A."/>
            <person name="Inagaki F."/>
            <person name="Takami H."/>
        </authorList>
    </citation>
    <scope>NUCLEOTIDE SEQUENCE</scope>
    <source>
        <strain evidence="1">Expedition CK06-06</strain>
    </source>
</reference>
<dbReference type="Pfam" id="PF06245">
    <property type="entry name" value="DUF1015"/>
    <property type="match status" value="1"/>
</dbReference>
<evidence type="ECO:0000313" key="1">
    <source>
        <dbReference type="EMBL" id="GAG76814.1"/>
    </source>
</evidence>
<organism evidence="1">
    <name type="scientific">marine sediment metagenome</name>
    <dbReference type="NCBI Taxonomy" id="412755"/>
    <lineage>
        <taxon>unclassified sequences</taxon>
        <taxon>metagenomes</taxon>
        <taxon>ecological metagenomes</taxon>
    </lineage>
</organism>
<dbReference type="EMBL" id="BART01018678">
    <property type="protein sequence ID" value="GAG76814.1"/>
    <property type="molecule type" value="Genomic_DNA"/>
</dbReference>
<name>X1A4Y2_9ZZZZ</name>
<feature type="non-terminal residue" evidence="1">
    <location>
        <position position="281"/>
    </location>
</feature>